<feature type="compositionally biased region" description="Basic and acidic residues" evidence="1">
    <location>
        <begin position="8"/>
        <end position="17"/>
    </location>
</feature>
<gene>
    <name evidence="2" type="ORF">HAX54_018639</name>
</gene>
<organism evidence="2 3">
    <name type="scientific">Datura stramonium</name>
    <name type="common">Jimsonweed</name>
    <name type="synonym">Common thornapple</name>
    <dbReference type="NCBI Taxonomy" id="4076"/>
    <lineage>
        <taxon>Eukaryota</taxon>
        <taxon>Viridiplantae</taxon>
        <taxon>Streptophyta</taxon>
        <taxon>Embryophyta</taxon>
        <taxon>Tracheophyta</taxon>
        <taxon>Spermatophyta</taxon>
        <taxon>Magnoliopsida</taxon>
        <taxon>eudicotyledons</taxon>
        <taxon>Gunneridae</taxon>
        <taxon>Pentapetalae</taxon>
        <taxon>asterids</taxon>
        <taxon>lamiids</taxon>
        <taxon>Solanales</taxon>
        <taxon>Solanaceae</taxon>
        <taxon>Solanoideae</taxon>
        <taxon>Datureae</taxon>
        <taxon>Datura</taxon>
    </lineage>
</organism>
<reference evidence="2 3" key="1">
    <citation type="journal article" date="2021" name="BMC Genomics">
        <title>Datura genome reveals duplications of psychoactive alkaloid biosynthetic genes and high mutation rate following tissue culture.</title>
        <authorList>
            <person name="Rajewski A."/>
            <person name="Carter-House D."/>
            <person name="Stajich J."/>
            <person name="Litt A."/>
        </authorList>
    </citation>
    <scope>NUCLEOTIDE SEQUENCE [LARGE SCALE GENOMIC DNA]</scope>
    <source>
        <strain evidence="2">AR-01</strain>
    </source>
</reference>
<evidence type="ECO:0000313" key="2">
    <source>
        <dbReference type="EMBL" id="MCD9560158.1"/>
    </source>
</evidence>
<dbReference type="Proteomes" id="UP000823775">
    <property type="component" value="Unassembled WGS sequence"/>
</dbReference>
<accession>A0ABS8UMT3</accession>
<evidence type="ECO:0000313" key="3">
    <source>
        <dbReference type="Proteomes" id="UP000823775"/>
    </source>
</evidence>
<sequence>MVAGSCWSERRSTKRGELGSTSYPMVSAHWSDLTEAVEKGARVSRLSEAKKSKRVRRLRSEIGHIMG</sequence>
<proteinExistence type="predicted"/>
<keyword evidence="3" id="KW-1185">Reference proteome</keyword>
<feature type="region of interest" description="Disordered" evidence="1">
    <location>
        <begin position="1"/>
        <end position="21"/>
    </location>
</feature>
<dbReference type="EMBL" id="JACEIK010002277">
    <property type="protein sequence ID" value="MCD9560158.1"/>
    <property type="molecule type" value="Genomic_DNA"/>
</dbReference>
<name>A0ABS8UMT3_DATST</name>
<protein>
    <submittedName>
        <fullName evidence="2">Uncharacterized protein</fullName>
    </submittedName>
</protein>
<evidence type="ECO:0000256" key="1">
    <source>
        <dbReference type="SAM" id="MobiDB-lite"/>
    </source>
</evidence>
<comment type="caution">
    <text evidence="2">The sequence shown here is derived from an EMBL/GenBank/DDBJ whole genome shotgun (WGS) entry which is preliminary data.</text>
</comment>